<dbReference type="STRING" id="1313296.SAMN05661091_4893"/>
<sequence length="815" mass="93724">MKTQTILEKYATAYSRDEGRLSGKDDSQSSIHYPTVFLFIGDKAGDAIEPMIRINERKWDNSAGVMYIHALSRNAAASAMASGDGGDGNSNSGRQDAFAWQKSDSGRKIARLVLPVDGHVPDNSKTMRRDVYRQFYEHNRGLFELNRILRQVSSDIAEYGRLYASFDRIHLAVVTRVDDPLNVLVPEITLLADAIFQQSFKSVQMDLYVLINEREQADAFGYASSAGVAYLREVDYMQSPDYSFSAPLHVTEDGISIEVTHPASPLFDLVYVLTDKNERGMSTFAEEDNYEIICHMNLLKNRKQTGSGHLHERDNYNNTSLRNNVMTESGRYGYVSAGLSKVARPNHSIALTVLYHFYRGLTDRMKAAPERTQAEKLAWFGLDPQAIAARVDRVVPDEELLSDMNGIMTHGISFGQLKRMTLREAEDALFGSGCHAYFRDNYEQVADKGLRHLPDDELVQMVRERLAVQADTSFCHVYDWTNEADEGGSVWPLLHGRIRDASRALEAAQAELEQKYAEAVEEQSFPRMPLMDKHNVRNFIRCFFNTVYRLKLEVLRLETGLRLYRKYEAELERLHVIYKQYVQQMESLEETLRAAALISIRRADDYIGQNIMEYYERATADIMQEIEAKRGPNAFGEERYMGSLSRLLEQGTESLVERLCEVCRTHILTGPPFRQTFEEELLQRANVTIEYSNQEVLSKDELFKKLYRTLEEHAGIHVRLLDYTHEHRYEEKYFFGDATSEFMRYALGEEETSRIYKLGCVHEQRTSGVEKLNIMGGFQIEDLLYYRNGKMYYERYVENGYQFHGISSELLPPVR</sequence>
<feature type="coiled-coil region" evidence="1">
    <location>
        <begin position="564"/>
        <end position="598"/>
    </location>
</feature>
<keyword evidence="3" id="KW-1185">Reference proteome</keyword>
<name>A0A1X7HPR2_9BACL</name>
<dbReference type="RefSeq" id="WP_208915584.1">
    <property type="nucleotide sequence ID" value="NZ_LT840184.1"/>
</dbReference>
<dbReference type="AlphaFoldDB" id="A0A1X7HPR2"/>
<evidence type="ECO:0000313" key="3">
    <source>
        <dbReference type="Proteomes" id="UP000192940"/>
    </source>
</evidence>
<dbReference type="Proteomes" id="UP000192940">
    <property type="component" value="Chromosome I"/>
</dbReference>
<protein>
    <submittedName>
        <fullName evidence="2">Tubulin like</fullName>
    </submittedName>
</protein>
<accession>A0A1X7HPR2</accession>
<dbReference type="EMBL" id="LT840184">
    <property type="protein sequence ID" value="SMF90102.1"/>
    <property type="molecule type" value="Genomic_DNA"/>
</dbReference>
<evidence type="ECO:0000313" key="2">
    <source>
        <dbReference type="EMBL" id="SMF90102.1"/>
    </source>
</evidence>
<reference evidence="2 3" key="1">
    <citation type="submission" date="2017-04" db="EMBL/GenBank/DDBJ databases">
        <authorList>
            <person name="Afonso C.L."/>
            <person name="Miller P.J."/>
            <person name="Scott M.A."/>
            <person name="Spackman E."/>
            <person name="Goraichik I."/>
            <person name="Dimitrov K.M."/>
            <person name="Suarez D.L."/>
            <person name="Swayne D.E."/>
        </authorList>
    </citation>
    <scope>NUCLEOTIDE SEQUENCE [LARGE SCALE GENOMIC DNA]</scope>
    <source>
        <strain evidence="2 3">N3/975</strain>
    </source>
</reference>
<keyword evidence="1" id="KW-0175">Coiled coil</keyword>
<proteinExistence type="predicted"/>
<organism evidence="2 3">
    <name type="scientific">Paenibacillus uliginis N3/975</name>
    <dbReference type="NCBI Taxonomy" id="1313296"/>
    <lineage>
        <taxon>Bacteria</taxon>
        <taxon>Bacillati</taxon>
        <taxon>Bacillota</taxon>
        <taxon>Bacilli</taxon>
        <taxon>Bacillales</taxon>
        <taxon>Paenibacillaceae</taxon>
        <taxon>Paenibacillus</taxon>
    </lineage>
</organism>
<evidence type="ECO:0000256" key="1">
    <source>
        <dbReference type="SAM" id="Coils"/>
    </source>
</evidence>
<gene>
    <name evidence="2" type="ORF">SAMN05661091_4893</name>
</gene>